<dbReference type="InterPro" id="IPR000742">
    <property type="entry name" value="EGF"/>
</dbReference>
<evidence type="ECO:0000256" key="1">
    <source>
        <dbReference type="ARBA" id="ARBA00004370"/>
    </source>
</evidence>
<dbReference type="PANTHER" id="PTHR24039">
    <property type="entry name" value="FIBRILLIN-RELATED"/>
    <property type="match status" value="1"/>
</dbReference>
<dbReference type="PROSITE" id="PS01186">
    <property type="entry name" value="EGF_2"/>
    <property type="match status" value="9"/>
</dbReference>
<feature type="domain" description="EGF-like" evidence="11">
    <location>
        <begin position="1458"/>
        <end position="1492"/>
    </location>
</feature>
<dbReference type="Gene3D" id="2.10.25.10">
    <property type="entry name" value="Laminin"/>
    <property type="match status" value="15"/>
</dbReference>
<feature type="domain" description="EGF-like" evidence="11">
    <location>
        <begin position="1905"/>
        <end position="1946"/>
    </location>
</feature>
<dbReference type="Gene3D" id="2.60.40.10">
    <property type="entry name" value="Immunoglobulins"/>
    <property type="match status" value="2"/>
</dbReference>
<feature type="domain" description="EGF-like" evidence="11">
    <location>
        <begin position="1866"/>
        <end position="1904"/>
    </location>
</feature>
<keyword evidence="3 10" id="KW-0732">Signal</keyword>
<dbReference type="PROSITE" id="PS50856">
    <property type="entry name" value="AMOP"/>
    <property type="match status" value="1"/>
</dbReference>
<feature type="signal peptide" evidence="10">
    <location>
        <begin position="1"/>
        <end position="20"/>
    </location>
</feature>
<feature type="domain" description="Fibronectin type-III" evidence="12">
    <location>
        <begin position="1688"/>
        <end position="1776"/>
    </location>
</feature>
<evidence type="ECO:0000259" key="13">
    <source>
        <dbReference type="PROSITE" id="PS50856"/>
    </source>
</evidence>
<dbReference type="InterPro" id="IPR009030">
    <property type="entry name" value="Growth_fac_rcpt_cys_sf"/>
</dbReference>
<keyword evidence="4" id="KW-0677">Repeat</keyword>
<dbReference type="Pfam" id="PF07645">
    <property type="entry name" value="EGF_CA"/>
    <property type="match status" value="10"/>
</dbReference>
<evidence type="ECO:0000259" key="15">
    <source>
        <dbReference type="PROSITE" id="PS51233"/>
    </source>
</evidence>
<feature type="transmembrane region" description="Helical" evidence="9">
    <location>
        <begin position="2034"/>
        <end position="2058"/>
    </location>
</feature>
<evidence type="ECO:0000256" key="3">
    <source>
        <dbReference type="ARBA" id="ARBA00022729"/>
    </source>
</evidence>
<evidence type="ECO:0000256" key="8">
    <source>
        <dbReference type="PROSITE-ProRule" id="PRU00076"/>
    </source>
</evidence>
<feature type="domain" description="AMOP" evidence="13">
    <location>
        <begin position="561"/>
        <end position="745"/>
    </location>
</feature>
<feature type="domain" description="EGF-like" evidence="11">
    <location>
        <begin position="1283"/>
        <end position="1324"/>
    </location>
</feature>
<dbReference type="SMART" id="SM00181">
    <property type="entry name" value="EGF"/>
    <property type="match status" value="17"/>
</dbReference>
<dbReference type="SMART" id="SM00179">
    <property type="entry name" value="EGF_CA"/>
    <property type="match status" value="14"/>
</dbReference>
<evidence type="ECO:0000259" key="11">
    <source>
        <dbReference type="PROSITE" id="PS50026"/>
    </source>
</evidence>
<dbReference type="InterPro" id="IPR003961">
    <property type="entry name" value="FN3_dom"/>
</dbReference>
<dbReference type="Pfam" id="PF00008">
    <property type="entry name" value="EGF"/>
    <property type="match status" value="2"/>
</dbReference>
<dbReference type="InterPro" id="IPR015919">
    <property type="entry name" value="Cadherin-like_sf"/>
</dbReference>
<feature type="domain" description="VWFD" evidence="15">
    <location>
        <begin position="757"/>
        <end position="970"/>
    </location>
</feature>
<keyword evidence="9" id="KW-1133">Transmembrane helix</keyword>
<keyword evidence="9" id="KW-0812">Transmembrane</keyword>
<name>A0A6F9DIE5_9ASCI</name>
<dbReference type="InterPro" id="IPR000152">
    <property type="entry name" value="EGF-type_Asp/Asn_hydroxyl_site"/>
</dbReference>
<feature type="disulfide bond" evidence="8">
    <location>
        <begin position="227"/>
        <end position="236"/>
    </location>
</feature>
<sequence length="2070" mass="225144">MCCIKIVICIFLTCVYTASAQQNVDDLSGSGDGPQTTVLGIPGTHVILLIVSRFEGFNSLGQYLVNVTGENITNTYAFNNYSFVFIPNLTPNVNYEITLTVLDAGTVVDDVITLNVTTTSVCSLSCTNGHCVVFEFRAYCACSPGYINTTSALDSACIDINECELFATPLCPSNSICSNTDGSFVCRCMSGYRMVGSQCVAFDICDQEPCLNGGTCSLNSTSYICECPESYTGPRCELFISPCLSSPCRNGGSCIDLNADFQCNCPTTHTGTTCTEDADECQQQTFQCDPNSFCVNTIGSYNCTCNEGFRGNGRVKCYALRLLPYGPDELDQLLEIGDDVASPVIKPSFRIPFGVGTFGDIHIISNGLISLGPGSWFVRYLYRPWYDGFSWYDVALVAPFWDDFHPHEDNNGRVYYQVYDKGISSLTNQSEALVQQVADRVNTQFQRTDFDPFFVLKATWSEVVMYYEAYNRDYPSTFQAIIASDLTDTYLIFNYQEDEMLWDTNRRYYYGNNALIGYIFDSTTEYVEVQGNYRPDQREQTGGGPSGQYFYQVATHLTEEQESAARTGCWRWVQNEMANPWTPETDPCPCNLFQAIVDRRFTLAIDVWLYWGDLINQWYGRDVYRTGDLAEWDYEEVGRYNCFQERFNNTGPRCCYSPREEQIFSSWFNGLTQSPLTSGPFASRYERYQIPINERNPRWSNVLWRDAQVFAEQYNRSIEYDLVPRRQCCVESNDQTLCDLYQTLRPAANCTGYVPRRLSFFWGDPHITTIDGVLYSFNGLGEYHMVYAPNVFALQARTQKAVKDDGSDSDATVFVAFAAKDLAATTSGTAQFEVDFDNPLDNVVIVKVNGAVVANISDMDTTVEEVSLSLVNGTYTATFPSSQSLSISANNFLLSMQFTGDTDSMQGVSRGLMGFWDGNNENDFKLRDGTTLDWTSLQPQANTDILAGTLNESLIYPFGQSWKLLDEDESYFNYSGTGNDTFAAHNPPNATDPPFLEDLVADQKGEDHFMEVQANCTVDNVLSTTCLYDVLTTNRSVIGESTLADSSSSSQVSRTNANTPPVLAVETTASIVLVNGKHTLMARINETFTFNMTATDAENHDVTFSLETNNAISGIEIDETTGVVTWTPTSDHTISSRSNFSLCVIGTDSVGGESILKINIKLCICENNGECLYSDVVVGSENYQVVACNCTEAYTGADCAEDRNGCLLSACFSNVTCTDVPAPGVRETCGVCPEGTTGDGRNCTNIDMCESDPCQHNCSTLYNAFACSCITGYVLTGTTDCADVDECDAGDPCTMEPNTVCQNTMGSYSCVCKAGYMDNDGNCENIDECTDGPHNCSLATTSCQDLPGSFSCPCLQHFTRSETQGNETSCVDLNECEEGLHTCDDVSQTCVNKEPMFSCDCKTGFTDMSGTCVDTKECADPTMNDCDLSISLCVESEGGYSCSCFAGYQMADDGTCGDVDECTDTTICPTGSSCFNLVGAYECRCQPGVECSFNPQLESVTMLQSTPTSLTIVVDRFALYGEYELKAVESDGTEHLKITTATFTIIENLKPNTAYNVSARVKRLKNSIIDLSNTNFNDPISVSTGAITVSMSVTLVGQEYSDALADITSPQSVALRNQYESLLQSGLTSAAGGFTVVVIIRFKSGSVIASAEGSLSTTDPSQTSVAADGTGLDAAQFSGFRSLTTPSSPSNIVIAEVSASAITVTFDSVTNAVLYVFELTCDGETLSESSTQLSITFNNLMPNTICATQGRALAENGTESAFSAYSSAVIFSTLPVVSQLAVADITETTLVVTFASVARATSYHLSSSGVVTVQLQPADVVDGMLRYTVSGLQQGTSYEFNVTVIANDVNGVERTAFGQISGTTTDVNECLTVTCQDHATCNNTVGSYVCSCDVGFTPSGSDCLDINECSNTDICPRLATCLNTLGSFQCNCVTGYELDNVGQNCVDINECTANSNSCPSDGTCTNTVGSFTCQCNVGYSYDSATNRCLGNCVTNPSYCQNGATCNNTATENPACLCQSGYQGDRCEEAVSSDAWRIAVGVVGGVALLTLIVVGFVLYRKNSARVYRDIY</sequence>
<feature type="domain" description="EGF-like" evidence="11">
    <location>
        <begin position="159"/>
        <end position="200"/>
    </location>
</feature>
<dbReference type="EMBL" id="LR786938">
    <property type="protein sequence ID" value="CAB3262800.1"/>
    <property type="molecule type" value="mRNA"/>
</dbReference>
<feature type="domain" description="EGF-like" evidence="11">
    <location>
        <begin position="1372"/>
        <end position="1413"/>
    </location>
</feature>
<keyword evidence="7" id="KW-0325">Glycoprotein</keyword>
<dbReference type="Pfam" id="PF06119">
    <property type="entry name" value="NIDO"/>
    <property type="match status" value="1"/>
</dbReference>
<keyword evidence="5 9" id="KW-0472">Membrane</keyword>
<feature type="domain" description="EGF-like" evidence="11">
    <location>
        <begin position="1989"/>
        <end position="2027"/>
    </location>
</feature>
<comment type="caution">
    <text evidence="8">Lacks conserved residue(s) required for the propagation of feature annotation.</text>
</comment>
<dbReference type="SUPFAM" id="SSF49265">
    <property type="entry name" value="Fibronectin type III"/>
    <property type="match status" value="1"/>
</dbReference>
<dbReference type="GO" id="GO:0005509">
    <property type="term" value="F:calcium ion binding"/>
    <property type="evidence" value="ECO:0007669"/>
    <property type="project" value="InterPro"/>
</dbReference>
<feature type="domain" description="EGF-like" evidence="11">
    <location>
        <begin position="1947"/>
        <end position="1985"/>
    </location>
</feature>
<dbReference type="InterPro" id="IPR018097">
    <property type="entry name" value="EGF_Ca-bd_CS"/>
</dbReference>
<dbReference type="SUPFAM" id="SSF57196">
    <property type="entry name" value="EGF/Laminin"/>
    <property type="match status" value="5"/>
</dbReference>
<dbReference type="PROSITE" id="PS00022">
    <property type="entry name" value="EGF_1"/>
    <property type="match status" value="4"/>
</dbReference>
<dbReference type="CDD" id="cd00063">
    <property type="entry name" value="FN3"/>
    <property type="match status" value="1"/>
</dbReference>
<dbReference type="InterPro" id="IPR013783">
    <property type="entry name" value="Ig-like_fold"/>
</dbReference>
<dbReference type="PROSITE" id="PS01187">
    <property type="entry name" value="EGF_CA"/>
    <property type="match status" value="4"/>
</dbReference>
<dbReference type="InterPro" id="IPR005533">
    <property type="entry name" value="AMOP_dom"/>
</dbReference>
<dbReference type="PROSITE" id="PS50026">
    <property type="entry name" value="EGF_3"/>
    <property type="match status" value="11"/>
</dbReference>
<dbReference type="CDD" id="cd11304">
    <property type="entry name" value="Cadherin_repeat"/>
    <property type="match status" value="1"/>
</dbReference>
<dbReference type="FunFam" id="2.10.25.10:FF:000038">
    <property type="entry name" value="Fibrillin 2"/>
    <property type="match status" value="5"/>
</dbReference>
<dbReference type="PROSITE" id="PS50853">
    <property type="entry name" value="FN3"/>
    <property type="match status" value="1"/>
</dbReference>
<feature type="domain" description="EGF-like" evidence="11">
    <location>
        <begin position="239"/>
        <end position="275"/>
    </location>
</feature>
<dbReference type="InterPro" id="IPR001881">
    <property type="entry name" value="EGF-like_Ca-bd_dom"/>
</dbReference>
<dbReference type="PROSITE" id="PS51233">
    <property type="entry name" value="VWFD"/>
    <property type="match status" value="1"/>
</dbReference>
<dbReference type="InterPro" id="IPR049883">
    <property type="entry name" value="NOTCH1_EGF-like"/>
</dbReference>
<dbReference type="InterPro" id="IPR013032">
    <property type="entry name" value="EGF-like_CS"/>
</dbReference>
<dbReference type="SMART" id="SM00216">
    <property type="entry name" value="VWD"/>
    <property type="match status" value="1"/>
</dbReference>
<accession>A0A6F9DIE5</accession>
<evidence type="ECO:0000259" key="14">
    <source>
        <dbReference type="PROSITE" id="PS51220"/>
    </source>
</evidence>
<dbReference type="SUPFAM" id="SSF57184">
    <property type="entry name" value="Growth factor receptor domain"/>
    <property type="match status" value="3"/>
</dbReference>
<dbReference type="GO" id="GO:0016020">
    <property type="term" value="C:membrane"/>
    <property type="evidence" value="ECO:0007669"/>
    <property type="project" value="UniProtKB-SubCell"/>
</dbReference>
<feature type="domain" description="EGF-like" evidence="11">
    <location>
        <begin position="201"/>
        <end position="237"/>
    </location>
</feature>
<feature type="disulfide bond" evidence="8">
    <location>
        <begin position="1293"/>
        <end position="1310"/>
    </location>
</feature>
<evidence type="ECO:0000256" key="10">
    <source>
        <dbReference type="SAM" id="SignalP"/>
    </source>
</evidence>
<evidence type="ECO:0000256" key="7">
    <source>
        <dbReference type="ARBA" id="ARBA00023180"/>
    </source>
</evidence>
<feature type="disulfide bond" evidence="8">
    <location>
        <begin position="265"/>
        <end position="274"/>
    </location>
</feature>
<dbReference type="SUPFAM" id="SSF49313">
    <property type="entry name" value="Cadherin-like"/>
    <property type="match status" value="1"/>
</dbReference>
<dbReference type="Pfam" id="PF12661">
    <property type="entry name" value="hEGF"/>
    <property type="match status" value="1"/>
</dbReference>
<evidence type="ECO:0000259" key="12">
    <source>
        <dbReference type="PROSITE" id="PS50853"/>
    </source>
</evidence>
<keyword evidence="2 8" id="KW-0245">EGF-like domain</keyword>
<dbReference type="InterPro" id="IPR001846">
    <property type="entry name" value="VWF_type-D"/>
</dbReference>
<feature type="domain" description="NIDO" evidence="14">
    <location>
        <begin position="399"/>
        <end position="556"/>
    </location>
</feature>
<organism evidence="16">
    <name type="scientific">Phallusia mammillata</name>
    <dbReference type="NCBI Taxonomy" id="59560"/>
    <lineage>
        <taxon>Eukaryota</taxon>
        <taxon>Metazoa</taxon>
        <taxon>Chordata</taxon>
        <taxon>Tunicata</taxon>
        <taxon>Ascidiacea</taxon>
        <taxon>Phlebobranchia</taxon>
        <taxon>Ascidiidae</taxon>
        <taxon>Phallusia</taxon>
    </lineage>
</organism>
<dbReference type="SMART" id="SM00060">
    <property type="entry name" value="FN3"/>
    <property type="match status" value="3"/>
</dbReference>
<evidence type="ECO:0000256" key="5">
    <source>
        <dbReference type="ARBA" id="ARBA00023136"/>
    </source>
</evidence>
<feature type="chain" id="PRO_5026316732" evidence="10">
    <location>
        <begin position="21"/>
        <end position="2070"/>
    </location>
</feature>
<feature type="domain" description="EGF-like" evidence="11">
    <location>
        <begin position="277"/>
        <end position="318"/>
    </location>
</feature>
<proteinExistence type="evidence at transcript level"/>
<evidence type="ECO:0000256" key="4">
    <source>
        <dbReference type="ARBA" id="ARBA00022737"/>
    </source>
</evidence>
<dbReference type="PROSITE" id="PS51220">
    <property type="entry name" value="NIDO"/>
    <property type="match status" value="1"/>
</dbReference>
<dbReference type="InterPro" id="IPR003886">
    <property type="entry name" value="NIDO_dom"/>
</dbReference>
<dbReference type="FunFam" id="2.10.25.10:FF:000095">
    <property type="entry name" value="Notch, isoform B"/>
    <property type="match status" value="1"/>
</dbReference>
<dbReference type="CDD" id="cd00054">
    <property type="entry name" value="EGF_CA"/>
    <property type="match status" value="8"/>
</dbReference>
<dbReference type="PROSITE" id="PS00010">
    <property type="entry name" value="ASX_HYDROXYL"/>
    <property type="match status" value="9"/>
</dbReference>
<comment type="subcellular location">
    <subcellularLocation>
        <location evidence="1">Membrane</location>
    </subcellularLocation>
</comment>
<evidence type="ECO:0000256" key="2">
    <source>
        <dbReference type="ARBA" id="ARBA00022536"/>
    </source>
</evidence>
<evidence type="ECO:0000313" key="16">
    <source>
        <dbReference type="EMBL" id="CAB3262800.1"/>
    </source>
</evidence>
<feature type="disulfide bond" evidence="8">
    <location>
        <begin position="2017"/>
        <end position="2026"/>
    </location>
</feature>
<keyword evidence="6 8" id="KW-1015">Disulfide bond</keyword>
<dbReference type="FunFam" id="2.10.25.10:FF:000012">
    <property type="entry name" value="Delta-like protein"/>
    <property type="match status" value="1"/>
</dbReference>
<evidence type="ECO:0000256" key="6">
    <source>
        <dbReference type="ARBA" id="ARBA00023157"/>
    </source>
</evidence>
<dbReference type="GO" id="GO:0007160">
    <property type="term" value="P:cell-matrix adhesion"/>
    <property type="evidence" value="ECO:0007669"/>
    <property type="project" value="InterPro"/>
</dbReference>
<gene>
    <name evidence="16" type="primary">LOC100183467-001</name>
</gene>
<evidence type="ECO:0000256" key="9">
    <source>
        <dbReference type="SAM" id="Phobius"/>
    </source>
</evidence>
<dbReference type="SMART" id="SM00539">
    <property type="entry name" value="NIDO"/>
    <property type="match status" value="1"/>
</dbReference>
<reference evidence="16" key="1">
    <citation type="submission" date="2020-04" db="EMBL/GenBank/DDBJ databases">
        <authorList>
            <person name="Neveu A P."/>
        </authorList>
    </citation>
    <scope>NUCLEOTIDE SEQUENCE</scope>
    <source>
        <tissue evidence="16">Whole embryo</tissue>
    </source>
</reference>
<dbReference type="InterPro" id="IPR036116">
    <property type="entry name" value="FN3_sf"/>
</dbReference>
<protein>
    <submittedName>
        <fullName evidence="16">Uncharacterized protein LOC100183467</fullName>
    </submittedName>
</protein>